<dbReference type="Proteomes" id="UP001055879">
    <property type="component" value="Linkage Group LG11"/>
</dbReference>
<dbReference type="EMBL" id="CM042057">
    <property type="protein sequence ID" value="KAI3692857.1"/>
    <property type="molecule type" value="Genomic_DNA"/>
</dbReference>
<proteinExistence type="predicted"/>
<keyword evidence="2" id="KW-1185">Reference proteome</keyword>
<sequence length="119" mass="12984">MPPTHDGTSTPQTGAFPNVPRCMQPQKVHHRKSTPPQNPPTTLEPPNRITPLTPIALNLNLEEHPTDPLTREPIECKHKYSAPTPTYAVLSQKTLNLLASSPPLNSHSTTDPPCNGSFP</sequence>
<comment type="caution">
    <text evidence="1">The sequence shown here is derived from an EMBL/GenBank/DDBJ whole genome shotgun (WGS) entry which is preliminary data.</text>
</comment>
<evidence type="ECO:0000313" key="2">
    <source>
        <dbReference type="Proteomes" id="UP001055879"/>
    </source>
</evidence>
<evidence type="ECO:0000313" key="1">
    <source>
        <dbReference type="EMBL" id="KAI3692857.1"/>
    </source>
</evidence>
<accession>A0ACB8Z4D1</accession>
<name>A0ACB8Z4D1_ARCLA</name>
<reference evidence="2" key="1">
    <citation type="journal article" date="2022" name="Mol. Ecol. Resour.">
        <title>The genomes of chicory, endive, great burdock and yacon provide insights into Asteraceae palaeo-polyploidization history and plant inulin production.</title>
        <authorList>
            <person name="Fan W."/>
            <person name="Wang S."/>
            <person name="Wang H."/>
            <person name="Wang A."/>
            <person name="Jiang F."/>
            <person name="Liu H."/>
            <person name="Zhao H."/>
            <person name="Xu D."/>
            <person name="Zhang Y."/>
        </authorList>
    </citation>
    <scope>NUCLEOTIDE SEQUENCE [LARGE SCALE GENOMIC DNA]</scope>
    <source>
        <strain evidence="2">cv. Niubang</strain>
    </source>
</reference>
<reference evidence="1 2" key="2">
    <citation type="journal article" date="2022" name="Mol. Ecol. Resour.">
        <title>The genomes of chicory, endive, great burdock and yacon provide insights into Asteraceae paleo-polyploidization history and plant inulin production.</title>
        <authorList>
            <person name="Fan W."/>
            <person name="Wang S."/>
            <person name="Wang H."/>
            <person name="Wang A."/>
            <person name="Jiang F."/>
            <person name="Liu H."/>
            <person name="Zhao H."/>
            <person name="Xu D."/>
            <person name="Zhang Y."/>
        </authorList>
    </citation>
    <scope>NUCLEOTIDE SEQUENCE [LARGE SCALE GENOMIC DNA]</scope>
    <source>
        <strain evidence="2">cv. Niubang</strain>
    </source>
</reference>
<gene>
    <name evidence="1" type="ORF">L6452_32681</name>
</gene>
<protein>
    <submittedName>
        <fullName evidence="1">Uncharacterized protein</fullName>
    </submittedName>
</protein>
<organism evidence="1 2">
    <name type="scientific">Arctium lappa</name>
    <name type="common">Greater burdock</name>
    <name type="synonym">Lappa major</name>
    <dbReference type="NCBI Taxonomy" id="4217"/>
    <lineage>
        <taxon>Eukaryota</taxon>
        <taxon>Viridiplantae</taxon>
        <taxon>Streptophyta</taxon>
        <taxon>Embryophyta</taxon>
        <taxon>Tracheophyta</taxon>
        <taxon>Spermatophyta</taxon>
        <taxon>Magnoliopsida</taxon>
        <taxon>eudicotyledons</taxon>
        <taxon>Gunneridae</taxon>
        <taxon>Pentapetalae</taxon>
        <taxon>asterids</taxon>
        <taxon>campanulids</taxon>
        <taxon>Asterales</taxon>
        <taxon>Asteraceae</taxon>
        <taxon>Carduoideae</taxon>
        <taxon>Cardueae</taxon>
        <taxon>Arctiinae</taxon>
        <taxon>Arctium</taxon>
    </lineage>
</organism>